<evidence type="ECO:0000256" key="6">
    <source>
        <dbReference type="PIRSR" id="PIRSR602401-1"/>
    </source>
</evidence>
<dbReference type="PRINTS" id="PR00463">
    <property type="entry name" value="EP450I"/>
</dbReference>
<dbReference type="InterPro" id="IPR002401">
    <property type="entry name" value="Cyt_P450_E_grp-I"/>
</dbReference>
<evidence type="ECO:0000256" key="1">
    <source>
        <dbReference type="ARBA" id="ARBA00001971"/>
    </source>
</evidence>
<gene>
    <name evidence="8" type="ORF">NKR23_g424</name>
</gene>
<keyword evidence="2 6" id="KW-0349">Heme</keyword>
<comment type="cofactor">
    <cofactor evidence="1 6">
        <name>heme</name>
        <dbReference type="ChEBI" id="CHEBI:30413"/>
    </cofactor>
</comment>
<evidence type="ECO:0000256" key="2">
    <source>
        <dbReference type="ARBA" id="ARBA00022617"/>
    </source>
</evidence>
<keyword evidence="3 6" id="KW-0479">Metal-binding</keyword>
<reference evidence="8" key="1">
    <citation type="submission" date="2022-07" db="EMBL/GenBank/DDBJ databases">
        <title>Fungi with potential for degradation of polypropylene.</title>
        <authorList>
            <person name="Gostincar C."/>
        </authorList>
    </citation>
    <scope>NUCLEOTIDE SEQUENCE</scope>
    <source>
        <strain evidence="8">EXF-13308</strain>
    </source>
</reference>
<feature type="binding site" description="axial binding residue" evidence="6">
    <location>
        <position position="436"/>
    </location>
    <ligand>
        <name>heme</name>
        <dbReference type="ChEBI" id="CHEBI:30413"/>
    </ligand>
    <ligandPart>
        <name>Fe</name>
        <dbReference type="ChEBI" id="CHEBI:18248"/>
    </ligandPart>
</feature>
<dbReference type="Proteomes" id="UP001174694">
    <property type="component" value="Unassembled WGS sequence"/>
</dbReference>
<dbReference type="AlphaFoldDB" id="A0AA38VXX0"/>
<dbReference type="InterPro" id="IPR050121">
    <property type="entry name" value="Cytochrome_P450_monoxygenase"/>
</dbReference>
<dbReference type="GO" id="GO:0016705">
    <property type="term" value="F:oxidoreductase activity, acting on paired donors, with incorporation or reduction of molecular oxygen"/>
    <property type="evidence" value="ECO:0007669"/>
    <property type="project" value="InterPro"/>
</dbReference>
<dbReference type="PANTHER" id="PTHR24305">
    <property type="entry name" value="CYTOCHROME P450"/>
    <property type="match status" value="1"/>
</dbReference>
<dbReference type="InterPro" id="IPR001128">
    <property type="entry name" value="Cyt_P450"/>
</dbReference>
<organism evidence="8 9">
    <name type="scientific">Pleurostoma richardsiae</name>
    <dbReference type="NCBI Taxonomy" id="41990"/>
    <lineage>
        <taxon>Eukaryota</taxon>
        <taxon>Fungi</taxon>
        <taxon>Dikarya</taxon>
        <taxon>Ascomycota</taxon>
        <taxon>Pezizomycotina</taxon>
        <taxon>Sordariomycetes</taxon>
        <taxon>Sordariomycetidae</taxon>
        <taxon>Calosphaeriales</taxon>
        <taxon>Pleurostomataceae</taxon>
        <taxon>Pleurostoma</taxon>
    </lineage>
</organism>
<evidence type="ECO:0000313" key="9">
    <source>
        <dbReference type="Proteomes" id="UP001174694"/>
    </source>
</evidence>
<feature type="signal peptide" evidence="7">
    <location>
        <begin position="1"/>
        <end position="17"/>
    </location>
</feature>
<dbReference type="Gene3D" id="1.10.630.10">
    <property type="entry name" value="Cytochrome P450"/>
    <property type="match status" value="1"/>
</dbReference>
<keyword evidence="9" id="KW-1185">Reference proteome</keyword>
<keyword evidence="7" id="KW-0732">Signal</keyword>
<dbReference type="CDD" id="cd11060">
    <property type="entry name" value="CYP57A1-like"/>
    <property type="match status" value="1"/>
</dbReference>
<dbReference type="PANTHER" id="PTHR24305:SF235">
    <property type="entry name" value="CYTOCHROME P450 MONOOXYGENASE APDB-RELATED"/>
    <property type="match status" value="1"/>
</dbReference>
<proteinExistence type="predicted"/>
<dbReference type="InterPro" id="IPR036396">
    <property type="entry name" value="Cyt_P450_sf"/>
</dbReference>
<evidence type="ECO:0000256" key="3">
    <source>
        <dbReference type="ARBA" id="ARBA00022723"/>
    </source>
</evidence>
<evidence type="ECO:0000256" key="5">
    <source>
        <dbReference type="ARBA" id="ARBA00023004"/>
    </source>
</evidence>
<evidence type="ECO:0000256" key="4">
    <source>
        <dbReference type="ARBA" id="ARBA00023002"/>
    </source>
</evidence>
<dbReference type="PRINTS" id="PR00385">
    <property type="entry name" value="P450"/>
</dbReference>
<dbReference type="SUPFAM" id="SSF48264">
    <property type="entry name" value="Cytochrome P450"/>
    <property type="match status" value="1"/>
</dbReference>
<dbReference type="EMBL" id="JANBVO010000001">
    <property type="protein sequence ID" value="KAJ9157974.1"/>
    <property type="molecule type" value="Genomic_DNA"/>
</dbReference>
<dbReference type="GO" id="GO:0004497">
    <property type="term" value="F:monooxygenase activity"/>
    <property type="evidence" value="ECO:0007669"/>
    <property type="project" value="InterPro"/>
</dbReference>
<feature type="chain" id="PRO_5041200158" evidence="7">
    <location>
        <begin position="18"/>
        <end position="500"/>
    </location>
</feature>
<dbReference type="Pfam" id="PF00067">
    <property type="entry name" value="p450"/>
    <property type="match status" value="1"/>
</dbReference>
<evidence type="ECO:0000256" key="7">
    <source>
        <dbReference type="SAM" id="SignalP"/>
    </source>
</evidence>
<keyword evidence="5 6" id="KW-0408">Iron</keyword>
<dbReference type="GO" id="GO:0005506">
    <property type="term" value="F:iron ion binding"/>
    <property type="evidence" value="ECO:0007669"/>
    <property type="project" value="InterPro"/>
</dbReference>
<comment type="caution">
    <text evidence="8">The sequence shown here is derived from an EMBL/GenBank/DDBJ whole genome shotgun (WGS) entry which is preliminary data.</text>
</comment>
<dbReference type="GO" id="GO:0044550">
    <property type="term" value="P:secondary metabolite biosynthetic process"/>
    <property type="evidence" value="ECO:0007669"/>
    <property type="project" value="UniProtKB-ARBA"/>
</dbReference>
<name>A0AA38VXX0_9PEZI</name>
<evidence type="ECO:0000313" key="8">
    <source>
        <dbReference type="EMBL" id="KAJ9157974.1"/>
    </source>
</evidence>
<dbReference type="GO" id="GO:0020037">
    <property type="term" value="F:heme binding"/>
    <property type="evidence" value="ECO:0007669"/>
    <property type="project" value="InterPro"/>
</dbReference>
<sequence>MLSTYILILLLAGAVLAVAQLAASSFKLRGIPGPLMARFSDLWRFRAMRSKGWSARLVALHKQHGKLVRIGPNHVSVSDPAAIPVIYGTSPVWVKGPSYFAAATVSQGRTVPSIIAMGETQHTAVRKSAGRAFTTNSLLDYEASIEAATAELVRVLEAHPTTDIANYLQCFAMDVLMRIAFSESLGFIEKGADVDGILAAVVARFDHWGAWAALPGADYLFNKGPLAARLRKQGDSPLARVGLAKLLARKGAAAQPDRIDLLQKFLEGQAKHPDIVSNDEVLGIIMSTIGAGADTTAGTLAYTLYLLCTHPAAALALQAELEEAMREGSLTNPPKWSQVNRLPYLEAVLKESMRIIPIASWGLDRIVPPGGATISGQYVPGGTIVGCQIDAVHLDEDVYGRDATVFRPERWLEAGEDQRRRMDRAFLAFSAGKRTCTGVHIAWLEMKKTLPLLLMNFEMELVNPGQDVRGEVRISAVKYPPPIWMHIRKRQPVEVPVLSA</sequence>
<protein>
    <submittedName>
        <fullName evidence="8">Cytochrome P450</fullName>
    </submittedName>
</protein>
<accession>A0AA38VXX0</accession>
<keyword evidence="4" id="KW-0560">Oxidoreductase</keyword>